<dbReference type="WBParaSite" id="NBR_0001235601-mRNA-1">
    <property type="protein sequence ID" value="NBR_0001235601-mRNA-1"/>
    <property type="gene ID" value="NBR_0001235601"/>
</dbReference>
<keyword evidence="2" id="KW-1185">Reference proteome</keyword>
<protein>
    <submittedName>
        <fullName evidence="3">Recep_L_domain domain-containing protein</fullName>
    </submittedName>
</protein>
<dbReference type="AlphaFoldDB" id="A0A158R0Q6"/>
<evidence type="ECO:0000313" key="3">
    <source>
        <dbReference type="WBParaSite" id="NBR_0001235601-mRNA-1"/>
    </source>
</evidence>
<gene>
    <name evidence="1" type="ORF">NBR_LOCUS12357</name>
</gene>
<organism evidence="3">
    <name type="scientific">Nippostrongylus brasiliensis</name>
    <name type="common">Rat hookworm</name>
    <dbReference type="NCBI Taxonomy" id="27835"/>
    <lineage>
        <taxon>Eukaryota</taxon>
        <taxon>Metazoa</taxon>
        <taxon>Ecdysozoa</taxon>
        <taxon>Nematoda</taxon>
        <taxon>Chromadorea</taxon>
        <taxon>Rhabditida</taxon>
        <taxon>Rhabditina</taxon>
        <taxon>Rhabditomorpha</taxon>
        <taxon>Strongyloidea</taxon>
        <taxon>Heligmosomidae</taxon>
        <taxon>Nippostrongylus</taxon>
    </lineage>
</organism>
<dbReference type="SUPFAM" id="SSF52058">
    <property type="entry name" value="L domain-like"/>
    <property type="match status" value="1"/>
</dbReference>
<reference evidence="3" key="1">
    <citation type="submission" date="2016-04" db="UniProtKB">
        <authorList>
            <consortium name="WormBaseParasite"/>
        </authorList>
    </citation>
    <scope>IDENTIFICATION</scope>
</reference>
<sequence>MVSYRTKERNVELAILGCANLSHFPSVDHLVRTCHSSKTLGKAPNAYVLHAEHLTEQEFNTLFEEAEKVTMCVQVYNTNFRELRFPKLTKWVSCTDGPALRIIGNDYLERVVFNKSIKFFHIHGYPYYPETVQIRGNMRLSSDTIEEIASIFHTFRFFKPRIGECALPGLVKDLSVMNCRAYYGDVTFGTKLIGEVPTRTGHVDGCLVVENTLLNDIEFVRGFNFRPSHTCTNRIIGNKNLCISASLEAHLKRQMNITISDNLPYTCRNEVSAHLMLNIVIGLFFIVISLMAVTVKMYALK</sequence>
<reference evidence="1 2" key="2">
    <citation type="submission" date="2018-11" db="EMBL/GenBank/DDBJ databases">
        <authorList>
            <consortium name="Pathogen Informatics"/>
        </authorList>
    </citation>
    <scope>NUCLEOTIDE SEQUENCE [LARGE SCALE GENOMIC DNA]</scope>
</reference>
<dbReference type="Proteomes" id="UP000271162">
    <property type="component" value="Unassembled WGS sequence"/>
</dbReference>
<name>A0A158R0Q6_NIPBR</name>
<evidence type="ECO:0000313" key="1">
    <source>
        <dbReference type="EMBL" id="VDL75946.1"/>
    </source>
</evidence>
<dbReference type="OMA" id="PRIGECA"/>
<evidence type="ECO:0000313" key="2">
    <source>
        <dbReference type="Proteomes" id="UP000271162"/>
    </source>
</evidence>
<proteinExistence type="predicted"/>
<accession>A0A158R0Q6</accession>
<dbReference type="EMBL" id="UYSL01020733">
    <property type="protein sequence ID" value="VDL75946.1"/>
    <property type="molecule type" value="Genomic_DNA"/>
</dbReference>